<dbReference type="InterPro" id="IPR017998">
    <property type="entry name" value="Chaperone_TCP-1"/>
</dbReference>
<evidence type="ECO:0000313" key="5">
    <source>
        <dbReference type="Proteomes" id="UP001529510"/>
    </source>
</evidence>
<evidence type="ECO:0000313" key="4">
    <source>
        <dbReference type="EMBL" id="KAL0194690.1"/>
    </source>
</evidence>
<accession>A0ABD0RAS2</accession>
<dbReference type="Pfam" id="PF00118">
    <property type="entry name" value="Cpn60_TCP1"/>
    <property type="match status" value="1"/>
</dbReference>
<evidence type="ECO:0000256" key="3">
    <source>
        <dbReference type="ARBA" id="ARBA00023186"/>
    </source>
</evidence>
<gene>
    <name evidence="4" type="ORF">M9458_008262</name>
</gene>
<evidence type="ECO:0000256" key="2">
    <source>
        <dbReference type="ARBA" id="ARBA00022840"/>
    </source>
</evidence>
<feature type="non-terminal residue" evidence="4">
    <location>
        <position position="60"/>
    </location>
</feature>
<proteinExistence type="predicted"/>
<organism evidence="4 5">
    <name type="scientific">Cirrhinus mrigala</name>
    <name type="common">Mrigala</name>
    <dbReference type="NCBI Taxonomy" id="683832"/>
    <lineage>
        <taxon>Eukaryota</taxon>
        <taxon>Metazoa</taxon>
        <taxon>Chordata</taxon>
        <taxon>Craniata</taxon>
        <taxon>Vertebrata</taxon>
        <taxon>Euteleostomi</taxon>
        <taxon>Actinopterygii</taxon>
        <taxon>Neopterygii</taxon>
        <taxon>Teleostei</taxon>
        <taxon>Ostariophysi</taxon>
        <taxon>Cypriniformes</taxon>
        <taxon>Cyprinidae</taxon>
        <taxon>Labeoninae</taxon>
        <taxon>Labeonini</taxon>
        <taxon>Cirrhinus</taxon>
    </lineage>
</organism>
<keyword evidence="5" id="KW-1185">Reference proteome</keyword>
<feature type="non-terminal residue" evidence="4">
    <location>
        <position position="1"/>
    </location>
</feature>
<dbReference type="PANTHER" id="PTHR11353">
    <property type="entry name" value="CHAPERONIN"/>
    <property type="match status" value="1"/>
</dbReference>
<dbReference type="EMBL" id="JAMKFB020000004">
    <property type="protein sequence ID" value="KAL0194690.1"/>
    <property type="molecule type" value="Genomic_DNA"/>
</dbReference>
<keyword evidence="1" id="KW-0547">Nucleotide-binding</keyword>
<sequence>VDLMNIARTTLSSKLLTHHKEHFAKLAVEAVLRLKGSGNLEAIHVIKKLGGSLTDSYLDE</sequence>
<dbReference type="Proteomes" id="UP001529510">
    <property type="component" value="Unassembled WGS sequence"/>
</dbReference>
<dbReference type="FunFam" id="3.30.260.10:FF:000046">
    <property type="entry name" value="Chaperonin containing TCP1 subunit 2"/>
    <property type="match status" value="1"/>
</dbReference>
<comment type="caution">
    <text evidence="4">The sequence shown here is derived from an EMBL/GenBank/DDBJ whole genome shotgun (WGS) entry which is preliminary data.</text>
</comment>
<dbReference type="InterPro" id="IPR027410">
    <property type="entry name" value="TCP-1-like_intermed_sf"/>
</dbReference>
<dbReference type="SUPFAM" id="SSF54849">
    <property type="entry name" value="GroEL-intermediate domain like"/>
    <property type="match status" value="1"/>
</dbReference>
<keyword evidence="3" id="KW-0143">Chaperone</keyword>
<protein>
    <submittedName>
        <fullName evidence="4">Uncharacterized protein</fullName>
    </submittedName>
</protein>
<keyword evidence="2" id="KW-0067">ATP-binding</keyword>
<dbReference type="InterPro" id="IPR002423">
    <property type="entry name" value="Cpn60/GroEL/TCP-1"/>
</dbReference>
<dbReference type="AlphaFoldDB" id="A0ABD0RAS2"/>
<name>A0ABD0RAS2_CIRMR</name>
<evidence type="ECO:0000256" key="1">
    <source>
        <dbReference type="ARBA" id="ARBA00022741"/>
    </source>
</evidence>
<dbReference type="GO" id="GO:0005524">
    <property type="term" value="F:ATP binding"/>
    <property type="evidence" value="ECO:0007669"/>
    <property type="project" value="UniProtKB-KW"/>
</dbReference>
<reference evidence="4 5" key="1">
    <citation type="submission" date="2024-05" db="EMBL/GenBank/DDBJ databases">
        <title>Genome sequencing and assembly of Indian major carp, Cirrhinus mrigala (Hamilton, 1822).</title>
        <authorList>
            <person name="Mohindra V."/>
            <person name="Chowdhury L.M."/>
            <person name="Lal K."/>
            <person name="Jena J.K."/>
        </authorList>
    </citation>
    <scope>NUCLEOTIDE SEQUENCE [LARGE SCALE GENOMIC DNA]</scope>
    <source>
        <strain evidence="4">CM1030</strain>
        <tissue evidence="4">Blood</tissue>
    </source>
</reference>
<dbReference type="Gene3D" id="3.30.260.10">
    <property type="entry name" value="TCP-1-like chaperonin intermediate domain"/>
    <property type="match status" value="1"/>
</dbReference>